<dbReference type="SUPFAM" id="SSF81606">
    <property type="entry name" value="PP2C-like"/>
    <property type="match status" value="1"/>
</dbReference>
<organism evidence="3 4">
    <name type="scientific">Ostreobium quekettii</name>
    <dbReference type="NCBI Taxonomy" id="121088"/>
    <lineage>
        <taxon>Eukaryota</taxon>
        <taxon>Viridiplantae</taxon>
        <taxon>Chlorophyta</taxon>
        <taxon>core chlorophytes</taxon>
        <taxon>Ulvophyceae</taxon>
        <taxon>TCBD clade</taxon>
        <taxon>Bryopsidales</taxon>
        <taxon>Ostreobineae</taxon>
        <taxon>Ostreobiaceae</taxon>
        <taxon>Ostreobium</taxon>
    </lineage>
</organism>
<feature type="domain" description="PPM-type phosphatase" evidence="2">
    <location>
        <begin position="15"/>
        <end position="297"/>
    </location>
</feature>
<dbReference type="PROSITE" id="PS51746">
    <property type="entry name" value="PPM_2"/>
    <property type="match status" value="1"/>
</dbReference>
<dbReference type="InterPro" id="IPR015655">
    <property type="entry name" value="PP2C"/>
</dbReference>
<keyword evidence="4" id="KW-1185">Reference proteome</keyword>
<reference evidence="3" key="1">
    <citation type="submission" date="2020-12" db="EMBL/GenBank/DDBJ databases">
        <authorList>
            <person name="Iha C."/>
        </authorList>
    </citation>
    <scope>NUCLEOTIDE SEQUENCE</scope>
</reference>
<feature type="region of interest" description="Disordered" evidence="1">
    <location>
        <begin position="359"/>
        <end position="398"/>
    </location>
</feature>
<evidence type="ECO:0000256" key="1">
    <source>
        <dbReference type="SAM" id="MobiDB-lite"/>
    </source>
</evidence>
<evidence type="ECO:0000313" key="4">
    <source>
        <dbReference type="Proteomes" id="UP000708148"/>
    </source>
</evidence>
<gene>
    <name evidence="3" type="ORF">OSTQU699_LOCUS2075</name>
</gene>
<dbReference type="InterPro" id="IPR001932">
    <property type="entry name" value="PPM-type_phosphatase-like_dom"/>
</dbReference>
<proteinExistence type="predicted"/>
<dbReference type="OrthoDB" id="10264738at2759"/>
<accession>A0A8S1IZQ1</accession>
<dbReference type="InterPro" id="IPR036457">
    <property type="entry name" value="PPM-type-like_dom_sf"/>
</dbReference>
<sequence length="478" mass="52305">MGRGRSPSKTLQTPEFRYAVVQRQLKHEDVFFVLEGLGDGGEDGGADGDWKVFCVADGHGGQRCAKFVKENLGPTLSRLLPCVERMPSLDSPEGEEFAEAVRKAMVEAFMSIHADFELEGCRASGTTVSVALVRDWLLTVANVGDSEVFLDTRHHIIEMSCCHKLNDNEPEQHRLRSAGVKLATLCRSKRGPPADGERGIGPLRAWPGGIAMSRSLGDIDCGPHVLPVPHIRQVMLPRSGARLILASDGLWDHVSGVKACKYSRASLLKHAPKRLINLAASIAGRLSDDTTILTVDIVPQLSRDFSDTGDSVAGQVLRGFRNVVRRTLLKGRRFWAGAKSMCSYYADVDGMKEYPEVLQNDYSTPSTTPSPPPVSGTSRRWRSKSGSREQSKSSGSDGWDLCSSPWNYSFVESDITVTTRLNGTEAENWRIMDSAQFYADDTFGQSTRKGPGGQSLLGVAIEEDDSSACTNDLYEEVF</sequence>
<name>A0A8S1IZQ1_9CHLO</name>
<dbReference type="Pfam" id="PF00481">
    <property type="entry name" value="PP2C"/>
    <property type="match status" value="1"/>
</dbReference>
<evidence type="ECO:0000313" key="3">
    <source>
        <dbReference type="EMBL" id="CAD7696715.1"/>
    </source>
</evidence>
<protein>
    <recommendedName>
        <fullName evidence="2">PPM-type phosphatase domain-containing protein</fullName>
    </recommendedName>
</protein>
<dbReference type="EMBL" id="CAJHUC010000532">
    <property type="protein sequence ID" value="CAD7696715.1"/>
    <property type="molecule type" value="Genomic_DNA"/>
</dbReference>
<dbReference type="PANTHER" id="PTHR47992">
    <property type="entry name" value="PROTEIN PHOSPHATASE"/>
    <property type="match status" value="1"/>
</dbReference>
<comment type="caution">
    <text evidence="3">The sequence shown here is derived from an EMBL/GenBank/DDBJ whole genome shotgun (WGS) entry which is preliminary data.</text>
</comment>
<dbReference type="CDD" id="cd00143">
    <property type="entry name" value="PP2Cc"/>
    <property type="match status" value="1"/>
</dbReference>
<dbReference type="AlphaFoldDB" id="A0A8S1IZQ1"/>
<dbReference type="Gene3D" id="3.60.40.10">
    <property type="entry name" value="PPM-type phosphatase domain"/>
    <property type="match status" value="1"/>
</dbReference>
<evidence type="ECO:0000259" key="2">
    <source>
        <dbReference type="PROSITE" id="PS51746"/>
    </source>
</evidence>
<dbReference type="SMART" id="SM00332">
    <property type="entry name" value="PP2Cc"/>
    <property type="match status" value="1"/>
</dbReference>
<dbReference type="Proteomes" id="UP000708148">
    <property type="component" value="Unassembled WGS sequence"/>
</dbReference>
<dbReference type="GO" id="GO:0004722">
    <property type="term" value="F:protein serine/threonine phosphatase activity"/>
    <property type="evidence" value="ECO:0007669"/>
    <property type="project" value="InterPro"/>
</dbReference>